<dbReference type="Proteomes" id="UP000887577">
    <property type="component" value="Unplaced"/>
</dbReference>
<sequence length="535" mass="63190">MENDENRYDSIAAILPTFMDLSLKEMELLKDEEINNYVLACQAKSQKCNIHFALTHLAANKYSIKTALETFDRKFCGKNFSEFWTSDELKTFVRIMNNKNNHKQKSYKNMHKISKNIPNKSTGDVVNAYYALKKNICSFGRVFTICPEIIKTRKVILDYEYVESIKCENCVKHLWKHPSLKYNINNLCSLCKLYYTLYGKLRPNAKSNISQMFDTSSMTHDKCLYGMLKDDFNDHVFIPDWNMLKMNVYKIKSKEMKTFIEATKDFNIDKNSEDMISAMENMKENYTYIFFSKNSLSNLLQFYPQNGFSIFECLNFIDPPETKNSSALQNDDEMAFSDDNDDEEYGSPPILIKERYRNEKELIEKKCDVFYFGYFDEKNELHNEYGLEFQHVYMEMLQNFPDPPYFSVVKKVNETCFETDSAKDMADKELIERYGNISFSIFSQAFMDSKRKFKGTAGSLNVPVEYLEAYVRQNYKELKSYFAQFERMIKSRIRRTKKRNVGSASNPTTDEREKRPNYFSFKETPKKRQNYFLAL</sequence>
<protein>
    <submittedName>
        <fullName evidence="3">SANT domain-containing protein</fullName>
    </submittedName>
</protein>
<evidence type="ECO:0000313" key="3">
    <source>
        <dbReference type="WBParaSite" id="PSU_v2.g18367.t1"/>
    </source>
</evidence>
<feature type="region of interest" description="Disordered" evidence="1">
    <location>
        <begin position="496"/>
        <end position="520"/>
    </location>
</feature>
<proteinExistence type="predicted"/>
<keyword evidence="2" id="KW-1185">Reference proteome</keyword>
<reference evidence="3" key="1">
    <citation type="submission" date="2022-11" db="UniProtKB">
        <authorList>
            <consortium name="WormBaseParasite"/>
        </authorList>
    </citation>
    <scope>IDENTIFICATION</scope>
</reference>
<accession>A0A914YGC3</accession>
<dbReference type="AlphaFoldDB" id="A0A914YGC3"/>
<name>A0A914YGC3_9BILA</name>
<organism evidence="2 3">
    <name type="scientific">Panagrolaimus superbus</name>
    <dbReference type="NCBI Taxonomy" id="310955"/>
    <lineage>
        <taxon>Eukaryota</taxon>
        <taxon>Metazoa</taxon>
        <taxon>Ecdysozoa</taxon>
        <taxon>Nematoda</taxon>
        <taxon>Chromadorea</taxon>
        <taxon>Rhabditida</taxon>
        <taxon>Tylenchina</taxon>
        <taxon>Panagrolaimomorpha</taxon>
        <taxon>Panagrolaimoidea</taxon>
        <taxon>Panagrolaimidae</taxon>
        <taxon>Panagrolaimus</taxon>
    </lineage>
</organism>
<evidence type="ECO:0000313" key="2">
    <source>
        <dbReference type="Proteomes" id="UP000887577"/>
    </source>
</evidence>
<evidence type="ECO:0000256" key="1">
    <source>
        <dbReference type="SAM" id="MobiDB-lite"/>
    </source>
</evidence>
<dbReference type="WBParaSite" id="PSU_v2.g18367.t1">
    <property type="protein sequence ID" value="PSU_v2.g18367.t1"/>
    <property type="gene ID" value="PSU_v2.g18367"/>
</dbReference>